<comment type="caution">
    <text evidence="1">The sequence shown here is derived from an EMBL/GenBank/DDBJ whole genome shotgun (WGS) entry which is preliminary data.</text>
</comment>
<evidence type="ECO:0000313" key="2">
    <source>
        <dbReference type="Proteomes" id="UP000051048"/>
    </source>
</evidence>
<name>A0A0R1TF31_9LACO</name>
<dbReference type="EMBL" id="AZFH01000120">
    <property type="protein sequence ID" value="KRL79214.1"/>
    <property type="molecule type" value="Genomic_DNA"/>
</dbReference>
<proteinExistence type="predicted"/>
<dbReference type="Proteomes" id="UP000051048">
    <property type="component" value="Unassembled WGS sequence"/>
</dbReference>
<evidence type="ECO:0000313" key="1">
    <source>
        <dbReference type="EMBL" id="KRL79214.1"/>
    </source>
</evidence>
<sequence length="251" mass="29732">MVKRINGEPTLIKEHIQLPLTYKENMLLLLEHEKHGTVVWQHTDRVHVVGMYIERGKGFRYSRSGIDLYNRLEGKHIDMRNMASVEEAFEKAWKKSNPSPNAQLAGMFPRVTTSVTNNERKKLESYIVADGELGENELSNLPSTRSGNRQDRTHLIPLSVTGVENHRALLIMFDSYLNQHNLKDFEERNIDRTKTEDIIWWVVITRDEVGHLDWYYNILDRNGNLIEHLHVKDDRWYYKWYYDSSYQELGW</sequence>
<protein>
    <submittedName>
        <fullName evidence="1">Uncharacterized protein</fullName>
    </submittedName>
</protein>
<dbReference type="AlphaFoldDB" id="A0A0R1TF31"/>
<organism evidence="1 2">
    <name type="scientific">Ligilactobacillus equi DSM 15833 = JCM 10991</name>
    <dbReference type="NCBI Taxonomy" id="1423740"/>
    <lineage>
        <taxon>Bacteria</taxon>
        <taxon>Bacillati</taxon>
        <taxon>Bacillota</taxon>
        <taxon>Bacilli</taxon>
        <taxon>Lactobacillales</taxon>
        <taxon>Lactobacillaceae</taxon>
        <taxon>Ligilactobacillus</taxon>
    </lineage>
</organism>
<dbReference type="STRING" id="1423740.FC36_GL000867"/>
<accession>A0A0R1TF31</accession>
<dbReference type="OrthoDB" id="9779889at2"/>
<dbReference type="RefSeq" id="WP_025021051.1">
    <property type="nucleotide sequence ID" value="NZ_BAMI01000032.1"/>
</dbReference>
<gene>
    <name evidence="1" type="ORF">FC36_GL000867</name>
</gene>
<dbReference type="PATRIC" id="fig|1423740.3.peg.920"/>
<reference evidence="1 2" key="1">
    <citation type="journal article" date="2015" name="Genome Announc.">
        <title>Expanding the biotechnology potential of lactobacilli through comparative genomics of 213 strains and associated genera.</title>
        <authorList>
            <person name="Sun Z."/>
            <person name="Harris H.M."/>
            <person name="McCann A."/>
            <person name="Guo C."/>
            <person name="Argimon S."/>
            <person name="Zhang W."/>
            <person name="Yang X."/>
            <person name="Jeffery I.B."/>
            <person name="Cooney J.C."/>
            <person name="Kagawa T.F."/>
            <person name="Liu W."/>
            <person name="Song Y."/>
            <person name="Salvetti E."/>
            <person name="Wrobel A."/>
            <person name="Rasinkangas P."/>
            <person name="Parkhill J."/>
            <person name="Rea M.C."/>
            <person name="O'Sullivan O."/>
            <person name="Ritari J."/>
            <person name="Douillard F.P."/>
            <person name="Paul Ross R."/>
            <person name="Yang R."/>
            <person name="Briner A.E."/>
            <person name="Felis G.E."/>
            <person name="de Vos W.M."/>
            <person name="Barrangou R."/>
            <person name="Klaenhammer T.R."/>
            <person name="Caufield P.W."/>
            <person name="Cui Y."/>
            <person name="Zhang H."/>
            <person name="O'Toole P.W."/>
        </authorList>
    </citation>
    <scope>NUCLEOTIDE SEQUENCE [LARGE SCALE GENOMIC DNA]</scope>
    <source>
        <strain evidence="1 2">DSM 15833</strain>
    </source>
</reference>